<keyword evidence="1" id="KW-0175">Coiled coil</keyword>
<feature type="coiled-coil region" evidence="1">
    <location>
        <begin position="131"/>
        <end position="249"/>
    </location>
</feature>
<sequence length="253" mass="30310">MIVDLKHCNRTKLPYQKFTGRSLISSLKETPELLDVFLKPKFDQLHYQSRKRYTNQLVEALNTIREEKIVSASQLEQRLNEIVEQKNQAKEKIAEIDGKIKNYNNVAKLLVTYEKYLPIMNEIERATMLQKIKLEQKYKEEVRQFKFAEKKLLASDNLRPDLTKEKIISVAKNQEKQRKRLIEGYKHYENKLNRLIDVQEILQELDRNGLFDLSGYRLINREEKLTDKIEKYEKEVEETQQKNAKEKRKEHEI</sequence>
<gene>
    <name evidence="2" type="ORF">OMS_02418</name>
</gene>
<dbReference type="RefSeq" id="WP_016177633.1">
    <property type="nucleotide sequence ID" value="NZ_KE136384.1"/>
</dbReference>
<reference evidence="2 3" key="1">
    <citation type="submission" date="2013-03" db="EMBL/GenBank/DDBJ databases">
        <title>The Genome Sequence of Enterococcus durans ATCC_6056 (Illumina only assembly).</title>
        <authorList>
            <consortium name="The Broad Institute Genomics Platform"/>
            <consortium name="The Broad Institute Genome Sequencing Center for Infectious Disease"/>
            <person name="Earl A."/>
            <person name="Russ C."/>
            <person name="Gilmore M."/>
            <person name="Surin D."/>
            <person name="Walker B."/>
            <person name="Young S."/>
            <person name="Zeng Q."/>
            <person name="Gargeya S."/>
            <person name="Fitzgerald M."/>
            <person name="Haas B."/>
            <person name="Abouelleil A."/>
            <person name="Allen A.W."/>
            <person name="Alvarado L."/>
            <person name="Arachchi H.M."/>
            <person name="Berlin A.M."/>
            <person name="Chapman S.B."/>
            <person name="Gainer-Dewar J."/>
            <person name="Goldberg J."/>
            <person name="Griggs A."/>
            <person name="Gujja S."/>
            <person name="Hansen M."/>
            <person name="Howarth C."/>
            <person name="Imamovic A."/>
            <person name="Ireland A."/>
            <person name="Larimer J."/>
            <person name="McCowan C."/>
            <person name="Murphy C."/>
            <person name="Pearson M."/>
            <person name="Poon T.W."/>
            <person name="Priest M."/>
            <person name="Roberts A."/>
            <person name="Saif S."/>
            <person name="Shea T."/>
            <person name="Sisk P."/>
            <person name="Sykes S."/>
            <person name="Wortman J."/>
            <person name="Nusbaum C."/>
            <person name="Birren B."/>
        </authorList>
    </citation>
    <scope>NUCLEOTIDE SEQUENCE [LARGE SCALE GENOMIC DNA]</scope>
    <source>
        <strain evidence="2 3">ATCC 6056</strain>
    </source>
</reference>
<comment type="caution">
    <text evidence="2">The sequence shown here is derived from an EMBL/GenBank/DDBJ whole genome shotgun (WGS) entry which is preliminary data.</text>
</comment>
<protein>
    <submittedName>
        <fullName evidence="2">Uncharacterized protein</fullName>
    </submittedName>
</protein>
<evidence type="ECO:0000256" key="1">
    <source>
        <dbReference type="SAM" id="Coils"/>
    </source>
</evidence>
<dbReference type="Proteomes" id="UP000014210">
    <property type="component" value="Unassembled WGS sequence"/>
</dbReference>
<name>A0ABN0KLV1_9ENTE</name>
<accession>A0ABN0KLV1</accession>
<proteinExistence type="predicted"/>
<dbReference type="EMBL" id="AHYU01000049">
    <property type="protein sequence ID" value="EOT30275.1"/>
    <property type="molecule type" value="Genomic_DNA"/>
</dbReference>
<keyword evidence="3" id="KW-1185">Reference proteome</keyword>
<evidence type="ECO:0000313" key="2">
    <source>
        <dbReference type="EMBL" id="EOT30275.1"/>
    </source>
</evidence>
<feature type="coiled-coil region" evidence="1">
    <location>
        <begin position="72"/>
        <end position="106"/>
    </location>
</feature>
<organism evidence="2 3">
    <name type="scientific">Enterococcus durans ATCC 6056</name>
    <dbReference type="NCBI Taxonomy" id="1140001"/>
    <lineage>
        <taxon>Bacteria</taxon>
        <taxon>Bacillati</taxon>
        <taxon>Bacillota</taxon>
        <taxon>Bacilli</taxon>
        <taxon>Lactobacillales</taxon>
        <taxon>Enterococcaceae</taxon>
        <taxon>Enterococcus</taxon>
    </lineage>
</organism>
<evidence type="ECO:0000313" key="3">
    <source>
        <dbReference type="Proteomes" id="UP000014210"/>
    </source>
</evidence>